<dbReference type="SUPFAM" id="SSF53383">
    <property type="entry name" value="PLP-dependent transferases"/>
    <property type="match status" value="1"/>
</dbReference>
<evidence type="ECO:0000256" key="1">
    <source>
        <dbReference type="ARBA" id="ARBA00001933"/>
    </source>
</evidence>
<dbReference type="HOGENOM" id="CLU_029381_1_0_1"/>
<keyword evidence="4" id="KW-0456">Lyase</keyword>
<gene>
    <name evidence="11" type="ORF">LALA0_S04e02982g</name>
</gene>
<evidence type="ECO:0000313" key="11">
    <source>
        <dbReference type="EMBL" id="CEP61889.1"/>
    </source>
</evidence>
<dbReference type="InterPro" id="IPR001597">
    <property type="entry name" value="ArAA_b-elim_lyase/Thr_aldolase"/>
</dbReference>
<evidence type="ECO:0000313" key="12">
    <source>
        <dbReference type="Proteomes" id="UP000054304"/>
    </source>
</evidence>
<comment type="catalytic activity">
    <reaction evidence="6">
        <text>L-allo-threonine = acetaldehyde + glycine</text>
        <dbReference type="Rhea" id="RHEA:26209"/>
        <dbReference type="ChEBI" id="CHEBI:15343"/>
        <dbReference type="ChEBI" id="CHEBI:57305"/>
        <dbReference type="ChEBI" id="CHEBI:58585"/>
        <dbReference type="EC" id="4.1.2.48"/>
    </reaction>
</comment>
<accession>A0A0C7MPS2</accession>
<evidence type="ECO:0000256" key="4">
    <source>
        <dbReference type="ARBA" id="ARBA00023239"/>
    </source>
</evidence>
<proteinExistence type="inferred from homology"/>
<dbReference type="EMBL" id="LN736363">
    <property type="protein sequence ID" value="CEP61889.1"/>
    <property type="molecule type" value="Genomic_DNA"/>
</dbReference>
<comment type="cofactor">
    <cofactor evidence="1">
        <name>pyridoxal 5'-phosphate</name>
        <dbReference type="ChEBI" id="CHEBI:597326"/>
    </cofactor>
</comment>
<dbReference type="EC" id="4.1.2.48" evidence="8"/>
<keyword evidence="3" id="KW-0663">Pyridoxal phosphate</keyword>
<dbReference type="Pfam" id="PF01212">
    <property type="entry name" value="Beta_elim_lyase"/>
    <property type="match status" value="1"/>
</dbReference>
<dbReference type="Proteomes" id="UP000054304">
    <property type="component" value="Unassembled WGS sequence"/>
</dbReference>
<keyword evidence="12" id="KW-1185">Reference proteome</keyword>
<reference evidence="11 12" key="1">
    <citation type="submission" date="2014-12" db="EMBL/GenBank/DDBJ databases">
        <authorList>
            <person name="Neuveglise Cecile"/>
        </authorList>
    </citation>
    <scope>NUCLEOTIDE SEQUENCE [LARGE SCALE GENOMIC DNA]</scope>
    <source>
        <strain evidence="11 12">CBS 12615</strain>
    </source>
</reference>
<sequence>MSVAPVYTSSSKDFRSDTFTIPTPEIWKTVAAASVGDTIYEEDRDTYLLEARVATELLGGRVFGNEESRGLFCMSTTMSNQLAIRAHLNFAPPYSVLCDDRAHVYVDECAGIAVLSQALVVPVKASNDRFLTLEDIQQKYVPDIDDIHLAPTRLICLENTLHGMSFPYDELKRISEWCHAEGIKLHLDGARIWNAACASSDTEPETYLKDISKLVDSVSLCFSKSIGAPIGSMLVGGIAFRKRARHLQKQQGGGIRQAGFISRIANHCLDTNFPETIKTVSKTTKEFWNDLHSSIKTNYGIELHLAHPVETNFIFLDLVKSGINLEKLLEVGEANDVKLFDGRLAFHYQNISPECLNALKKTFIDIAIYYQKHEYKPEERSARIY</sequence>
<dbReference type="PIRSF" id="PIRSF017617">
    <property type="entry name" value="Thr_aldolase"/>
    <property type="match status" value="1"/>
</dbReference>
<evidence type="ECO:0000256" key="2">
    <source>
        <dbReference type="ARBA" id="ARBA00006966"/>
    </source>
</evidence>
<dbReference type="Gene3D" id="3.40.640.10">
    <property type="entry name" value="Type I PLP-dependent aspartate aminotransferase-like (Major domain)"/>
    <property type="match status" value="1"/>
</dbReference>
<evidence type="ECO:0000256" key="3">
    <source>
        <dbReference type="ARBA" id="ARBA00022898"/>
    </source>
</evidence>
<dbReference type="OrthoDB" id="10261951at2759"/>
<dbReference type="STRING" id="1245769.A0A0C7MPS2"/>
<dbReference type="GO" id="GO:0006545">
    <property type="term" value="P:glycine biosynthetic process"/>
    <property type="evidence" value="ECO:0007669"/>
    <property type="project" value="TreeGrafter"/>
</dbReference>
<comment type="pathway">
    <text evidence="7">Amino-acid degradation; L-threonine degradation via aldolase pathway; acetaldehyde and glycine from L-threonine: step 1/1.</text>
</comment>
<dbReference type="RefSeq" id="XP_022628121.1">
    <property type="nucleotide sequence ID" value="XM_022772680.1"/>
</dbReference>
<feature type="domain" description="Aromatic amino acid beta-eliminating lyase/threonine aldolase" evidence="10">
    <location>
        <begin position="13"/>
        <end position="282"/>
    </location>
</feature>
<feature type="modified residue" description="N6-(pyridoxal phosphate)lysine" evidence="9">
    <location>
        <position position="224"/>
    </location>
</feature>
<evidence type="ECO:0000256" key="8">
    <source>
        <dbReference type="ARBA" id="ARBA00066573"/>
    </source>
</evidence>
<evidence type="ECO:0000256" key="5">
    <source>
        <dbReference type="ARBA" id="ARBA00050410"/>
    </source>
</evidence>
<dbReference type="PANTHER" id="PTHR48097:SF9">
    <property type="entry name" value="L-THREONINE ALDOLASE"/>
    <property type="match status" value="1"/>
</dbReference>
<dbReference type="AlphaFoldDB" id="A0A0C7MPS2"/>
<dbReference type="FunFam" id="3.40.640.10:FF:000030">
    <property type="entry name" value="Low-specificity L-threonine aldolase"/>
    <property type="match status" value="1"/>
</dbReference>
<dbReference type="InterPro" id="IPR015421">
    <property type="entry name" value="PyrdxlP-dep_Trfase_major"/>
</dbReference>
<dbReference type="PANTHER" id="PTHR48097">
    <property type="entry name" value="L-THREONINE ALDOLASE-RELATED"/>
    <property type="match status" value="1"/>
</dbReference>
<dbReference type="InterPro" id="IPR023603">
    <property type="entry name" value="Low_specificity_L-TA-like"/>
</dbReference>
<evidence type="ECO:0000259" key="10">
    <source>
        <dbReference type="Pfam" id="PF01212"/>
    </source>
</evidence>
<dbReference type="GO" id="GO:0006567">
    <property type="term" value="P:L-threonine catabolic process"/>
    <property type="evidence" value="ECO:0007669"/>
    <property type="project" value="TreeGrafter"/>
</dbReference>
<comment type="catalytic activity">
    <reaction evidence="5">
        <text>L-threonine = acetaldehyde + glycine</text>
        <dbReference type="Rhea" id="RHEA:19625"/>
        <dbReference type="ChEBI" id="CHEBI:15343"/>
        <dbReference type="ChEBI" id="CHEBI:57305"/>
        <dbReference type="ChEBI" id="CHEBI:57926"/>
        <dbReference type="EC" id="4.1.2.48"/>
    </reaction>
</comment>
<evidence type="ECO:0000256" key="7">
    <source>
        <dbReference type="ARBA" id="ARBA00060555"/>
    </source>
</evidence>
<comment type="similarity">
    <text evidence="2">Belongs to the threonine aldolase family.</text>
</comment>
<organism evidence="11 12">
    <name type="scientific">Lachancea lanzarotensis</name>
    <dbReference type="NCBI Taxonomy" id="1245769"/>
    <lineage>
        <taxon>Eukaryota</taxon>
        <taxon>Fungi</taxon>
        <taxon>Dikarya</taxon>
        <taxon>Ascomycota</taxon>
        <taxon>Saccharomycotina</taxon>
        <taxon>Saccharomycetes</taxon>
        <taxon>Saccharomycetales</taxon>
        <taxon>Saccharomycetaceae</taxon>
        <taxon>Lachancea</taxon>
    </lineage>
</organism>
<dbReference type="InterPro" id="IPR015424">
    <property type="entry name" value="PyrdxlP-dep_Trfase"/>
</dbReference>
<name>A0A0C7MPS2_9SACH</name>
<dbReference type="GeneID" id="34685332"/>
<dbReference type="GO" id="GO:0008732">
    <property type="term" value="F:L-allo-threonine aldolase activity"/>
    <property type="evidence" value="ECO:0007669"/>
    <property type="project" value="TreeGrafter"/>
</dbReference>
<protein>
    <recommendedName>
        <fullName evidence="8">low-specificity L-threonine aldolase</fullName>
        <ecNumber evidence="8">4.1.2.48</ecNumber>
    </recommendedName>
</protein>
<evidence type="ECO:0000256" key="9">
    <source>
        <dbReference type="PIRSR" id="PIRSR017617-1"/>
    </source>
</evidence>
<dbReference type="GO" id="GO:0005829">
    <property type="term" value="C:cytosol"/>
    <property type="evidence" value="ECO:0007669"/>
    <property type="project" value="TreeGrafter"/>
</dbReference>
<evidence type="ECO:0000256" key="6">
    <source>
        <dbReference type="ARBA" id="ARBA00050939"/>
    </source>
</evidence>